<keyword evidence="1" id="KW-0732">Signal</keyword>
<reference evidence="2 3" key="1">
    <citation type="submission" date="2010-12" db="EMBL/GenBank/DDBJ databases">
        <authorList>
            <person name="Muzny D."/>
            <person name="Qin X."/>
            <person name="Deng J."/>
            <person name="Jiang H."/>
            <person name="Liu Y."/>
            <person name="Qu J."/>
            <person name="Song X.-Z."/>
            <person name="Zhang L."/>
            <person name="Thornton R."/>
            <person name="Coyle M."/>
            <person name="Francisco L."/>
            <person name="Jackson L."/>
            <person name="Javaid M."/>
            <person name="Korchina V."/>
            <person name="Kovar C."/>
            <person name="Mata R."/>
            <person name="Mathew T."/>
            <person name="Ngo R."/>
            <person name="Nguyen L."/>
            <person name="Nguyen N."/>
            <person name="Okwuonu G."/>
            <person name="Ongeri F."/>
            <person name="Pham C."/>
            <person name="Simmons D."/>
            <person name="Wilczek-Boney K."/>
            <person name="Hale W."/>
            <person name="Jakkamsetti A."/>
            <person name="Pham P."/>
            <person name="Ruth R."/>
            <person name="San Lucas F."/>
            <person name="Warren J."/>
            <person name="Zhang J."/>
            <person name="Zhao Z."/>
            <person name="Zhou C."/>
            <person name="Zhu D."/>
            <person name="Lee S."/>
            <person name="Bess C."/>
            <person name="Blankenburg K."/>
            <person name="Forbes L."/>
            <person name="Fu Q."/>
            <person name="Gubbala S."/>
            <person name="Hirani K."/>
            <person name="Jayaseelan J.C."/>
            <person name="Lara F."/>
            <person name="Munidasa M."/>
            <person name="Palculict T."/>
            <person name="Patil S."/>
            <person name="Pu L.-L."/>
            <person name="Saada N."/>
            <person name="Tang L."/>
            <person name="Weissenberger G."/>
            <person name="Zhu Y."/>
            <person name="Hemphill L."/>
            <person name="Shang Y."/>
            <person name="Youmans B."/>
            <person name="Ayvaz T."/>
            <person name="Ross M."/>
            <person name="Santibanez J."/>
            <person name="Aqrawi P."/>
            <person name="Gross S."/>
            <person name="Joshi V."/>
            <person name="Fowler G."/>
            <person name="Nazareth L."/>
            <person name="Reid J."/>
            <person name="Worley K."/>
            <person name="Petrosino J."/>
            <person name="Highlander S."/>
            <person name="Gibbs R."/>
        </authorList>
    </citation>
    <scope>NUCLEOTIDE SEQUENCE [LARGE SCALE GENOMIC DNA]</scope>
    <source>
        <strain evidence="2 3">ATCC 51599</strain>
    </source>
</reference>
<dbReference type="AlphaFoldDB" id="E7RTL4"/>
<organism evidence="2 3">
    <name type="scientific">Lautropia mirabilis ATCC 51599</name>
    <dbReference type="NCBI Taxonomy" id="887898"/>
    <lineage>
        <taxon>Bacteria</taxon>
        <taxon>Pseudomonadati</taxon>
        <taxon>Pseudomonadota</taxon>
        <taxon>Betaproteobacteria</taxon>
        <taxon>Burkholderiales</taxon>
        <taxon>Burkholderiaceae</taxon>
        <taxon>Lautropia</taxon>
    </lineage>
</organism>
<dbReference type="InterPro" id="IPR021457">
    <property type="entry name" value="DUF3108"/>
</dbReference>
<dbReference type="eggNOG" id="COG3170">
    <property type="taxonomic scope" value="Bacteria"/>
</dbReference>
<evidence type="ECO:0008006" key="4">
    <source>
        <dbReference type="Google" id="ProtNLM"/>
    </source>
</evidence>
<dbReference type="STRING" id="887898.HMPREF0551_0283"/>
<dbReference type="HOGENOM" id="CLU_965736_0_0_4"/>
<name>E7RTL4_9BURK</name>
<dbReference type="RefSeq" id="WP_005672129.1">
    <property type="nucleotide sequence ID" value="NZ_CP146288.1"/>
</dbReference>
<evidence type="ECO:0000256" key="1">
    <source>
        <dbReference type="SAM" id="SignalP"/>
    </source>
</evidence>
<sequence>MISDRRRQLSSFLLGSALALPLGRMVRAAEAASGTAGAATSGAKPATDNGAPVLTRLSVPGLPAAAFTLDFDVYYGDYSGSGVEVASATYRFQKQGNRYRLDTEARASGVLAVFYSGTLVQVSEGVMSAQGFVPARYSEKRGRRPERRYRFDSPSRHVRQEGDPAIDFAYPDGTQDRLTIFFQLGLLARADAQRFKPGQKFVLPLAGSRRIDEPFFRVVSQERMRTNAGEFDALHISVEKPGDQDAPRFDIWLAPELKMLPVRIRVFDHGGGGKIVDQVLRRRPQEIR</sequence>
<dbReference type="EMBL" id="AEQP01000001">
    <property type="protein sequence ID" value="EFV96100.1"/>
    <property type="molecule type" value="Genomic_DNA"/>
</dbReference>
<keyword evidence="3" id="KW-1185">Reference proteome</keyword>
<feature type="chain" id="PRO_5003224237" description="Tat pathway signal sequence domain protein" evidence="1">
    <location>
        <begin position="32"/>
        <end position="288"/>
    </location>
</feature>
<protein>
    <recommendedName>
        <fullName evidence="4">Tat pathway signal sequence domain protein</fullName>
    </recommendedName>
</protein>
<comment type="caution">
    <text evidence="2">The sequence shown here is derived from an EMBL/GenBank/DDBJ whole genome shotgun (WGS) entry which is preliminary data.</text>
</comment>
<gene>
    <name evidence="2" type="ORF">HMPREF0551_0283</name>
</gene>
<proteinExistence type="predicted"/>
<accession>E7RTL4</accession>
<dbReference type="Pfam" id="PF11306">
    <property type="entry name" value="DUF3108"/>
    <property type="match status" value="1"/>
</dbReference>
<dbReference type="Proteomes" id="UP000011021">
    <property type="component" value="Unassembled WGS sequence"/>
</dbReference>
<evidence type="ECO:0000313" key="3">
    <source>
        <dbReference type="Proteomes" id="UP000011021"/>
    </source>
</evidence>
<evidence type="ECO:0000313" key="2">
    <source>
        <dbReference type="EMBL" id="EFV96100.1"/>
    </source>
</evidence>
<feature type="signal peptide" evidence="1">
    <location>
        <begin position="1"/>
        <end position="31"/>
    </location>
</feature>